<accession>A0ABQ9V1S5</accession>
<gene>
    <name evidence="2" type="ORF">P7K49_020727</name>
</gene>
<name>A0ABQ9V1S5_SAGOE</name>
<protein>
    <submittedName>
        <fullName evidence="2">Uncharacterized protein</fullName>
    </submittedName>
</protein>
<organism evidence="2 3">
    <name type="scientific">Saguinus oedipus</name>
    <name type="common">Cotton-top tamarin</name>
    <name type="synonym">Oedipomidas oedipus</name>
    <dbReference type="NCBI Taxonomy" id="9490"/>
    <lineage>
        <taxon>Eukaryota</taxon>
        <taxon>Metazoa</taxon>
        <taxon>Chordata</taxon>
        <taxon>Craniata</taxon>
        <taxon>Vertebrata</taxon>
        <taxon>Euteleostomi</taxon>
        <taxon>Mammalia</taxon>
        <taxon>Eutheria</taxon>
        <taxon>Euarchontoglires</taxon>
        <taxon>Primates</taxon>
        <taxon>Haplorrhini</taxon>
        <taxon>Platyrrhini</taxon>
        <taxon>Cebidae</taxon>
        <taxon>Callitrichinae</taxon>
        <taxon>Saguinus</taxon>
    </lineage>
</organism>
<dbReference type="EMBL" id="JASSZA010000009">
    <property type="protein sequence ID" value="KAK2103060.1"/>
    <property type="molecule type" value="Genomic_DNA"/>
</dbReference>
<comment type="caution">
    <text evidence="2">The sequence shown here is derived from an EMBL/GenBank/DDBJ whole genome shotgun (WGS) entry which is preliminary data.</text>
</comment>
<evidence type="ECO:0000313" key="3">
    <source>
        <dbReference type="Proteomes" id="UP001266305"/>
    </source>
</evidence>
<feature type="region of interest" description="Disordered" evidence="1">
    <location>
        <begin position="1"/>
        <end position="137"/>
    </location>
</feature>
<proteinExistence type="predicted"/>
<evidence type="ECO:0000313" key="2">
    <source>
        <dbReference type="EMBL" id="KAK2103060.1"/>
    </source>
</evidence>
<reference evidence="2 3" key="1">
    <citation type="submission" date="2023-05" db="EMBL/GenBank/DDBJ databases">
        <title>B98-5 Cell Line De Novo Hybrid Assembly: An Optical Mapping Approach.</title>
        <authorList>
            <person name="Kananen K."/>
            <person name="Auerbach J.A."/>
            <person name="Kautto E."/>
            <person name="Blachly J.S."/>
        </authorList>
    </citation>
    <scope>NUCLEOTIDE SEQUENCE [LARGE SCALE GENOMIC DNA]</scope>
    <source>
        <strain evidence="2">B95-8</strain>
        <tissue evidence="2">Cell line</tissue>
    </source>
</reference>
<dbReference type="Proteomes" id="UP001266305">
    <property type="component" value="Unassembled WGS sequence"/>
</dbReference>
<evidence type="ECO:0000256" key="1">
    <source>
        <dbReference type="SAM" id="MobiDB-lite"/>
    </source>
</evidence>
<keyword evidence="3" id="KW-1185">Reference proteome</keyword>
<sequence>MHTASQEPLSPRPEASFASPCPARAAPRVYGDPRKPPLNRPADPKFPLHSYSGPAAARPTAPSPQPRAPLGQARRPRMRPGRPTGLSRPGSQPAPARWGHRQPVRRGVTATPGADTEAALSLDASSSRPRCTVPYPSDLAVPKRIRSDCGSKRAELHFPVSFSRWNYTSRGDRGAPTWGAG</sequence>